<dbReference type="GO" id="GO:0005886">
    <property type="term" value="C:plasma membrane"/>
    <property type="evidence" value="ECO:0007669"/>
    <property type="project" value="UniProtKB-SubCell"/>
</dbReference>
<feature type="transmembrane region" description="Helical" evidence="8">
    <location>
        <begin position="207"/>
        <end position="226"/>
    </location>
</feature>
<gene>
    <name evidence="9" type="ORF">Cci01nite_78270</name>
</gene>
<feature type="transmembrane region" description="Helical" evidence="8">
    <location>
        <begin position="238"/>
        <end position="258"/>
    </location>
</feature>
<comment type="similarity">
    <text evidence="2 8">Belongs to the 4-toluene sulfonate uptake permease (TSUP) (TC 2.A.102) family.</text>
</comment>
<evidence type="ECO:0000256" key="2">
    <source>
        <dbReference type="ARBA" id="ARBA00009142"/>
    </source>
</evidence>
<organism evidence="9 10">
    <name type="scientific">Catellatospora citrea</name>
    <dbReference type="NCBI Taxonomy" id="53366"/>
    <lineage>
        <taxon>Bacteria</taxon>
        <taxon>Bacillati</taxon>
        <taxon>Actinomycetota</taxon>
        <taxon>Actinomycetes</taxon>
        <taxon>Micromonosporales</taxon>
        <taxon>Micromonosporaceae</taxon>
        <taxon>Catellatospora</taxon>
    </lineage>
</organism>
<reference evidence="9 10" key="1">
    <citation type="submission" date="2021-01" db="EMBL/GenBank/DDBJ databases">
        <title>Whole genome shotgun sequence of Catellatospora citrea NBRC 14495.</title>
        <authorList>
            <person name="Komaki H."/>
            <person name="Tamura T."/>
        </authorList>
    </citation>
    <scope>NUCLEOTIDE SEQUENCE [LARGE SCALE GENOMIC DNA]</scope>
    <source>
        <strain evidence="9 10">NBRC 14495</strain>
    </source>
</reference>
<evidence type="ECO:0000256" key="7">
    <source>
        <dbReference type="ARBA" id="ARBA00023136"/>
    </source>
</evidence>
<comment type="subcellular location">
    <subcellularLocation>
        <location evidence="1 8">Cell membrane</location>
        <topology evidence="1 8">Multi-pass membrane protein</topology>
    </subcellularLocation>
</comment>
<protein>
    <recommendedName>
        <fullName evidence="8">Probable membrane transporter protein</fullName>
    </recommendedName>
</protein>
<accession>A0A8J3P3W2</accession>
<evidence type="ECO:0000256" key="3">
    <source>
        <dbReference type="ARBA" id="ARBA00022448"/>
    </source>
</evidence>
<sequence length="259" mass="26468">MAGWIASGVMDLGALVLLGAVGVAAGSVNAVAGGGSLIMLPVLLAFGVPPVQATVTNSVSVTGGYSASVLGTRPDLRGQGARLRLLAPTVLLGASTGCVLLLHTPPGVFAKLMPLLVLAASLLLAFQERVGRLVGEPHAQPVWLRFVLLFLVGVYGGYFNSVLGVILIAVLSVVVVESMNRIVALKNILQLVVGVVATTVYSLFGPVYWPAVAVLVPATLLGGFAGARAGRRLPARTLRAVIVAFGVTVAGALFLRAMS</sequence>
<dbReference type="Proteomes" id="UP000659904">
    <property type="component" value="Unassembled WGS sequence"/>
</dbReference>
<dbReference type="InterPro" id="IPR052017">
    <property type="entry name" value="TSUP"/>
</dbReference>
<feature type="transmembrane region" description="Helical" evidence="8">
    <location>
        <begin position="146"/>
        <end position="176"/>
    </location>
</feature>
<evidence type="ECO:0000256" key="4">
    <source>
        <dbReference type="ARBA" id="ARBA00022475"/>
    </source>
</evidence>
<keyword evidence="4 8" id="KW-1003">Cell membrane</keyword>
<evidence type="ECO:0000256" key="1">
    <source>
        <dbReference type="ARBA" id="ARBA00004651"/>
    </source>
</evidence>
<dbReference type="Pfam" id="PF01925">
    <property type="entry name" value="TauE"/>
    <property type="match status" value="1"/>
</dbReference>
<dbReference type="PANTHER" id="PTHR30269">
    <property type="entry name" value="TRANSMEMBRANE PROTEIN YFCA"/>
    <property type="match status" value="1"/>
</dbReference>
<dbReference type="EMBL" id="BONH01000059">
    <property type="protein sequence ID" value="GIG02734.1"/>
    <property type="molecule type" value="Genomic_DNA"/>
</dbReference>
<proteinExistence type="inferred from homology"/>
<evidence type="ECO:0000256" key="5">
    <source>
        <dbReference type="ARBA" id="ARBA00022692"/>
    </source>
</evidence>
<name>A0A8J3P3W2_9ACTN</name>
<evidence type="ECO:0000313" key="9">
    <source>
        <dbReference type="EMBL" id="GIG02734.1"/>
    </source>
</evidence>
<keyword evidence="3" id="KW-0813">Transport</keyword>
<feature type="transmembrane region" description="Helical" evidence="8">
    <location>
        <begin position="83"/>
        <end position="102"/>
    </location>
</feature>
<dbReference type="PANTHER" id="PTHR30269:SF0">
    <property type="entry name" value="MEMBRANE TRANSPORTER PROTEIN YFCA-RELATED"/>
    <property type="match status" value="1"/>
</dbReference>
<keyword evidence="6 8" id="KW-1133">Transmembrane helix</keyword>
<keyword evidence="7 8" id="KW-0472">Membrane</keyword>
<feature type="transmembrane region" description="Helical" evidence="8">
    <location>
        <begin position="109"/>
        <end position="126"/>
    </location>
</feature>
<dbReference type="AlphaFoldDB" id="A0A8J3P3W2"/>
<evidence type="ECO:0000256" key="8">
    <source>
        <dbReference type="RuleBase" id="RU363041"/>
    </source>
</evidence>
<evidence type="ECO:0000313" key="10">
    <source>
        <dbReference type="Proteomes" id="UP000659904"/>
    </source>
</evidence>
<keyword evidence="5 8" id="KW-0812">Transmembrane</keyword>
<dbReference type="InterPro" id="IPR002781">
    <property type="entry name" value="TM_pro_TauE-like"/>
</dbReference>
<comment type="caution">
    <text evidence="9">The sequence shown here is derived from an EMBL/GenBank/DDBJ whole genome shotgun (WGS) entry which is preliminary data.</text>
</comment>
<feature type="transmembrane region" description="Helical" evidence="8">
    <location>
        <begin position="183"/>
        <end position="201"/>
    </location>
</feature>
<keyword evidence="10" id="KW-1185">Reference proteome</keyword>
<evidence type="ECO:0000256" key="6">
    <source>
        <dbReference type="ARBA" id="ARBA00022989"/>
    </source>
</evidence>